<accession>A0A0B1P9F2</accession>
<dbReference type="STRING" id="52586.A0A0B1P9F2"/>
<feature type="compositionally biased region" description="Polar residues" evidence="1">
    <location>
        <begin position="1"/>
        <end position="33"/>
    </location>
</feature>
<dbReference type="HOGENOM" id="CLU_433605_0_0_1"/>
<evidence type="ECO:0000256" key="1">
    <source>
        <dbReference type="SAM" id="MobiDB-lite"/>
    </source>
</evidence>
<feature type="compositionally biased region" description="Polar residues" evidence="1">
    <location>
        <begin position="315"/>
        <end position="325"/>
    </location>
</feature>
<dbReference type="AlphaFoldDB" id="A0A0B1P9F2"/>
<name>A0A0B1P9F2_UNCNE</name>
<evidence type="ECO:0000313" key="3">
    <source>
        <dbReference type="Proteomes" id="UP000030854"/>
    </source>
</evidence>
<evidence type="ECO:0000313" key="2">
    <source>
        <dbReference type="EMBL" id="KHJ34868.1"/>
    </source>
</evidence>
<feature type="compositionally biased region" description="Polar residues" evidence="1">
    <location>
        <begin position="247"/>
        <end position="263"/>
    </location>
</feature>
<feature type="region of interest" description="Disordered" evidence="1">
    <location>
        <begin position="603"/>
        <end position="631"/>
    </location>
</feature>
<gene>
    <name evidence="2" type="ORF">EV44_g4643</name>
</gene>
<protein>
    <submittedName>
        <fullName evidence="2">Putative c2h2 and c2hc zinc finger</fullName>
    </submittedName>
</protein>
<proteinExistence type="predicted"/>
<sequence length="631" mass="69097">MNSIERSTIAGQSNHGASSPCINQTLGHHSSQPHLERSRASTDTADIIQPSLVVPNLSSNDTSDRRLSSTVSFTNSVASVDNPQLQKEVDLLRGVLSQTSTNAIQIVLGDQWRNLAFTNLGENSISSVCQTVLKNVNSSILEKAFRDESLFDSPIFEFLSQKRQMIIRVLQSITCEQLISFVPEPTLNKTLAERVKYVPARDLINWLASADRLGYKPDDILEDDELVIPKQTSQNLHDANQDKKTEGSNSVAHNQTKSSVEQVRNTLSGSIQVDPANTCQQAHNLIHTGLKRKEIDKPMQIPSDHQNKEPLMKNGPNTKSQQAEQSRLALIGPPNNSGITNLQKNHISDSSNLWLSSRNSQFPAFISPELAKEVDVIQPQHSIAIPRRKILPSSRSPQVFGNNLSSSPRNTVLNALNNTGNVSQSSPQLEQSTQMIPLNSSSQLAQDSSSLISQNVSISPNLMTPPGSIISFQSEMRSIDENLKKEVANIPAGISQDQRLARISSLVNLASAQKYKLGISHGVYLGIQQGSDNYRETPRLDASVQGARPLANMYGPINNHPHANSSTPASNRSSIVEGNGSSVSNIVGVDANSYSNQLTANMTNYHPRYSSPYVNSDRTQNLKRLRSESNV</sequence>
<feature type="region of interest" description="Disordered" evidence="1">
    <location>
        <begin position="231"/>
        <end position="263"/>
    </location>
</feature>
<comment type="caution">
    <text evidence="2">The sequence shown here is derived from an EMBL/GenBank/DDBJ whole genome shotgun (WGS) entry which is preliminary data.</text>
</comment>
<feature type="region of interest" description="Disordered" evidence="1">
    <location>
        <begin position="300"/>
        <end position="325"/>
    </location>
</feature>
<feature type="compositionally biased region" description="Polar residues" evidence="1">
    <location>
        <begin position="561"/>
        <end position="577"/>
    </location>
</feature>
<feature type="region of interest" description="Disordered" evidence="1">
    <location>
        <begin position="1"/>
        <end position="41"/>
    </location>
</feature>
<keyword evidence="3" id="KW-1185">Reference proteome</keyword>
<dbReference type="Proteomes" id="UP000030854">
    <property type="component" value="Unassembled WGS sequence"/>
</dbReference>
<reference evidence="2 3" key="1">
    <citation type="journal article" date="2014" name="BMC Genomics">
        <title>Adaptive genomic structural variation in the grape powdery mildew pathogen, Erysiphe necator.</title>
        <authorList>
            <person name="Jones L."/>
            <person name="Riaz S."/>
            <person name="Morales-Cruz A."/>
            <person name="Amrine K.C."/>
            <person name="McGuire B."/>
            <person name="Gubler W.D."/>
            <person name="Walker M.A."/>
            <person name="Cantu D."/>
        </authorList>
    </citation>
    <scope>NUCLEOTIDE SEQUENCE [LARGE SCALE GENOMIC DNA]</scope>
    <source>
        <strain evidence="3">c</strain>
    </source>
</reference>
<organism evidence="2 3">
    <name type="scientific">Uncinula necator</name>
    <name type="common">Grape powdery mildew</name>
    <dbReference type="NCBI Taxonomy" id="52586"/>
    <lineage>
        <taxon>Eukaryota</taxon>
        <taxon>Fungi</taxon>
        <taxon>Dikarya</taxon>
        <taxon>Ascomycota</taxon>
        <taxon>Pezizomycotina</taxon>
        <taxon>Leotiomycetes</taxon>
        <taxon>Erysiphales</taxon>
        <taxon>Erysiphaceae</taxon>
        <taxon>Erysiphe</taxon>
    </lineage>
</organism>
<dbReference type="EMBL" id="JNVN01000633">
    <property type="protein sequence ID" value="KHJ34868.1"/>
    <property type="molecule type" value="Genomic_DNA"/>
</dbReference>
<feature type="region of interest" description="Disordered" evidence="1">
    <location>
        <begin position="557"/>
        <end position="577"/>
    </location>
</feature>